<dbReference type="InterPro" id="IPR041916">
    <property type="entry name" value="Anti_sigma_zinc_sf"/>
</dbReference>
<organism evidence="2 3">
    <name type="scientific">Ideonella azotifigens</name>
    <dbReference type="NCBI Taxonomy" id="513160"/>
    <lineage>
        <taxon>Bacteria</taxon>
        <taxon>Pseudomonadati</taxon>
        <taxon>Pseudomonadota</taxon>
        <taxon>Betaproteobacteria</taxon>
        <taxon>Burkholderiales</taxon>
        <taxon>Sphaerotilaceae</taxon>
        <taxon>Ideonella</taxon>
    </lineage>
</organism>
<dbReference type="Proteomes" id="UP001500279">
    <property type="component" value="Unassembled WGS sequence"/>
</dbReference>
<protein>
    <recommendedName>
        <fullName evidence="1">Putative zinc-finger domain-containing protein</fullName>
    </recommendedName>
</protein>
<proteinExistence type="predicted"/>
<feature type="domain" description="Putative zinc-finger" evidence="1">
    <location>
        <begin position="13"/>
        <end position="45"/>
    </location>
</feature>
<dbReference type="InterPro" id="IPR027383">
    <property type="entry name" value="Znf_put"/>
</dbReference>
<sequence length="201" mass="20686">MKVVPLDPGGHADVLVLLPWYLGGSLDAVERAQIDAHLAGCARCRAALAEERQLAALQAESASPTGNVNQGLAALRQQLAANPPRRPQATRGRWAAWGSLAAVLAGVAVLPVLWQHETEPSYRGLGSAGVAANAVVKFRADTTEAQIRAALSDSGAKLVGGPTATQLYLLALPVANAEALARLRQLPGVTLAESLDAGGAP</sequence>
<dbReference type="RefSeq" id="WP_231010578.1">
    <property type="nucleotide sequence ID" value="NZ_BAAAEW010000004.1"/>
</dbReference>
<dbReference type="Gene3D" id="1.10.10.1320">
    <property type="entry name" value="Anti-sigma factor, zinc-finger domain"/>
    <property type="match status" value="1"/>
</dbReference>
<evidence type="ECO:0000259" key="1">
    <source>
        <dbReference type="Pfam" id="PF13490"/>
    </source>
</evidence>
<comment type="caution">
    <text evidence="2">The sequence shown here is derived from an EMBL/GenBank/DDBJ whole genome shotgun (WGS) entry which is preliminary data.</text>
</comment>
<reference evidence="2 3" key="1">
    <citation type="journal article" date="2019" name="Int. J. Syst. Evol. Microbiol.">
        <title>The Global Catalogue of Microorganisms (GCM) 10K type strain sequencing project: providing services to taxonomists for standard genome sequencing and annotation.</title>
        <authorList>
            <consortium name="The Broad Institute Genomics Platform"/>
            <consortium name="The Broad Institute Genome Sequencing Center for Infectious Disease"/>
            <person name="Wu L."/>
            <person name="Ma J."/>
        </authorList>
    </citation>
    <scope>NUCLEOTIDE SEQUENCE [LARGE SCALE GENOMIC DNA]</scope>
    <source>
        <strain evidence="2 3">JCM 15503</strain>
    </source>
</reference>
<keyword evidence="3" id="KW-1185">Reference proteome</keyword>
<evidence type="ECO:0000313" key="2">
    <source>
        <dbReference type="EMBL" id="GAA0744572.1"/>
    </source>
</evidence>
<gene>
    <name evidence="2" type="ORF">GCM10009107_10210</name>
</gene>
<evidence type="ECO:0000313" key="3">
    <source>
        <dbReference type="Proteomes" id="UP001500279"/>
    </source>
</evidence>
<dbReference type="Pfam" id="PF13490">
    <property type="entry name" value="zf-HC2"/>
    <property type="match status" value="1"/>
</dbReference>
<dbReference type="EMBL" id="BAAAEW010000004">
    <property type="protein sequence ID" value="GAA0744572.1"/>
    <property type="molecule type" value="Genomic_DNA"/>
</dbReference>
<accession>A0ABN1JQC2</accession>
<name>A0ABN1JQC2_9BURK</name>